<reference evidence="1 2" key="1">
    <citation type="submission" date="2019-12" db="EMBL/GenBank/DDBJ databases">
        <title>Isolation and characterization of three novel carbon monoxide-oxidizing members of Halobacteria from salione crusts and soils.</title>
        <authorList>
            <person name="Myers M.R."/>
            <person name="King G.M."/>
        </authorList>
    </citation>
    <scope>NUCLEOTIDE SEQUENCE [LARGE SCALE GENOMIC DNA]</scope>
    <source>
        <strain evidence="1 2">WSH3</strain>
    </source>
</reference>
<name>A0A6B0T5V7_9EURY</name>
<dbReference type="Pfam" id="PF23960">
    <property type="entry name" value="DUF7289"/>
    <property type="match status" value="1"/>
</dbReference>
<evidence type="ECO:0000313" key="1">
    <source>
        <dbReference type="EMBL" id="MXR50712.1"/>
    </source>
</evidence>
<accession>A0A6B0T5V7</accession>
<evidence type="ECO:0000313" key="2">
    <source>
        <dbReference type="Proteomes" id="UP000466535"/>
    </source>
</evidence>
<dbReference type="InterPro" id="IPR055713">
    <property type="entry name" value="DUF7289"/>
</dbReference>
<gene>
    <name evidence="1" type="ORF">GRX03_03700</name>
</gene>
<comment type="caution">
    <text evidence="1">The sequence shown here is derived from an EMBL/GenBank/DDBJ whole genome shotgun (WGS) entry which is preliminary data.</text>
</comment>
<organism evidence="1 2">
    <name type="scientific">Halovenus carboxidivorans</name>
    <dbReference type="NCBI Taxonomy" id="2692199"/>
    <lineage>
        <taxon>Archaea</taxon>
        <taxon>Methanobacteriati</taxon>
        <taxon>Methanobacteriota</taxon>
        <taxon>Stenosarchaea group</taxon>
        <taxon>Halobacteria</taxon>
        <taxon>Halobacteriales</taxon>
        <taxon>Haloarculaceae</taxon>
        <taxon>Halovenus</taxon>
    </lineage>
</organism>
<keyword evidence="2" id="KW-1185">Reference proteome</keyword>
<dbReference type="Proteomes" id="UP000466535">
    <property type="component" value="Unassembled WGS sequence"/>
</dbReference>
<proteinExistence type="predicted"/>
<dbReference type="AlphaFoldDB" id="A0A6B0T5V7"/>
<sequence>MMRAQSHVVGVALMLGIAVLALGTLTAGVGTLIDSQTADADAQRVAEGFDRAIQGVERTGTHSHDLSFTGGQLHTVDRTMRVLNNGTVVASVEADALVYERGDRRVLSLAGAVVRDQDGNTFLTGTPPITHSERTDVLLVGAPKLNASRFSLSGGDGVTATLRTNVSHERRDLGTGEFSVAIETDSPDPFRRFFAEQGATVESRTFAGDEVASVVATYPGVRQGYLVVHDLRLEVTHG</sequence>
<dbReference type="EMBL" id="WUUT01000001">
    <property type="protein sequence ID" value="MXR50712.1"/>
    <property type="molecule type" value="Genomic_DNA"/>
</dbReference>
<protein>
    <submittedName>
        <fullName evidence="1">Type IV pilin</fullName>
    </submittedName>
</protein>
<dbReference type="OrthoDB" id="282668at2157"/>